<evidence type="ECO:0000313" key="1">
    <source>
        <dbReference type="EMBL" id="OAX78198.1"/>
    </source>
</evidence>
<gene>
    <name evidence="1" type="ORF">ACJ72_07498</name>
</gene>
<proteinExistence type="predicted"/>
<organism evidence="1 2">
    <name type="scientific">Emergomyces africanus</name>
    <dbReference type="NCBI Taxonomy" id="1955775"/>
    <lineage>
        <taxon>Eukaryota</taxon>
        <taxon>Fungi</taxon>
        <taxon>Dikarya</taxon>
        <taxon>Ascomycota</taxon>
        <taxon>Pezizomycotina</taxon>
        <taxon>Eurotiomycetes</taxon>
        <taxon>Eurotiomycetidae</taxon>
        <taxon>Onygenales</taxon>
        <taxon>Ajellomycetaceae</taxon>
        <taxon>Emergomyces</taxon>
    </lineage>
</organism>
<evidence type="ECO:0000313" key="2">
    <source>
        <dbReference type="Proteomes" id="UP000091918"/>
    </source>
</evidence>
<reference evidence="1 2" key="1">
    <citation type="submission" date="2015-07" db="EMBL/GenBank/DDBJ databases">
        <title>Emmonsia species relationships and genome sequence.</title>
        <authorList>
            <person name="Cuomo C.A."/>
            <person name="Schwartz I.S."/>
            <person name="Kenyon C."/>
            <person name="de Hoog G.S."/>
            <person name="Govender N.P."/>
            <person name="Botha A."/>
            <person name="Moreno L."/>
            <person name="de Vries M."/>
            <person name="Munoz J.F."/>
            <person name="Stielow J.B."/>
        </authorList>
    </citation>
    <scope>NUCLEOTIDE SEQUENCE [LARGE SCALE GENOMIC DNA]</scope>
    <source>
        <strain evidence="1 2">CBS 136260</strain>
    </source>
</reference>
<name>A0A1B7NN39_9EURO</name>
<dbReference type="Proteomes" id="UP000091918">
    <property type="component" value="Unassembled WGS sequence"/>
</dbReference>
<accession>A0A1B7NN39</accession>
<sequence>MRFRDDLAVWWLRNRMGGTGAGTQKLISQDHRDCENPSYTKPSQTLINLIENCTYSQGDNDDRDGESQKLRTAVKSSRDRNVNYIQQAETCGEYILNEGAAELGASLDWGAGDYPREAQKLDEMVEVAGDV</sequence>
<dbReference type="EMBL" id="LGUA01001680">
    <property type="protein sequence ID" value="OAX78198.1"/>
    <property type="molecule type" value="Genomic_DNA"/>
</dbReference>
<keyword evidence="2" id="KW-1185">Reference proteome</keyword>
<comment type="caution">
    <text evidence="1">The sequence shown here is derived from an EMBL/GenBank/DDBJ whole genome shotgun (WGS) entry which is preliminary data.</text>
</comment>
<dbReference type="AlphaFoldDB" id="A0A1B7NN39"/>
<protein>
    <submittedName>
        <fullName evidence="1">Uncharacterized protein</fullName>
    </submittedName>
</protein>